<keyword evidence="3" id="KW-1185">Reference proteome</keyword>
<comment type="caution">
    <text evidence="2">The sequence shown here is derived from an EMBL/GenBank/DDBJ whole genome shotgun (WGS) entry which is preliminary data.</text>
</comment>
<dbReference type="Proteomes" id="UP001050808">
    <property type="component" value="Unassembled WGS sequence"/>
</dbReference>
<sequence length="114" mass="13188">MPARALHTPTPRTRRTSRSSRRPPYLAYIERRFGPEPEFTAPDGMDFKRIQRGMWLHIDARRGALRLTWSLALDGDMWLLWEERSTNAVRIADRGRGESGPKEAFAEYLTSDGQ</sequence>
<feature type="compositionally biased region" description="Basic and acidic residues" evidence="1">
    <location>
        <begin position="94"/>
        <end position="105"/>
    </location>
</feature>
<protein>
    <submittedName>
        <fullName evidence="2">Uncharacterized protein</fullName>
    </submittedName>
</protein>
<proteinExistence type="predicted"/>
<gene>
    <name evidence="2" type="ORF">Sviol_56250</name>
</gene>
<name>A0ABQ3QVB4_9ACTN</name>
<dbReference type="EMBL" id="BNDY01000017">
    <property type="protein sequence ID" value="GHI41217.1"/>
    <property type="molecule type" value="Genomic_DNA"/>
</dbReference>
<evidence type="ECO:0000256" key="1">
    <source>
        <dbReference type="SAM" id="MobiDB-lite"/>
    </source>
</evidence>
<accession>A0ABQ3QVB4</accession>
<feature type="region of interest" description="Disordered" evidence="1">
    <location>
        <begin position="1"/>
        <end position="22"/>
    </location>
</feature>
<reference evidence="2" key="1">
    <citation type="submission" date="2024-05" db="EMBL/GenBank/DDBJ databases">
        <title>Whole genome shotgun sequence of Streptomyces violascens NBRC 12920.</title>
        <authorList>
            <person name="Komaki H."/>
            <person name="Tamura T."/>
        </authorList>
    </citation>
    <scope>NUCLEOTIDE SEQUENCE</scope>
    <source>
        <strain evidence="2">NBRC 12920</strain>
    </source>
</reference>
<evidence type="ECO:0000313" key="3">
    <source>
        <dbReference type="Proteomes" id="UP001050808"/>
    </source>
</evidence>
<organism evidence="2 3">
    <name type="scientific">Streptomyces violascens</name>
    <dbReference type="NCBI Taxonomy" id="67381"/>
    <lineage>
        <taxon>Bacteria</taxon>
        <taxon>Bacillati</taxon>
        <taxon>Actinomycetota</taxon>
        <taxon>Actinomycetes</taxon>
        <taxon>Kitasatosporales</taxon>
        <taxon>Streptomycetaceae</taxon>
        <taxon>Streptomyces</taxon>
    </lineage>
</organism>
<feature type="region of interest" description="Disordered" evidence="1">
    <location>
        <begin position="94"/>
        <end position="114"/>
    </location>
</feature>
<feature type="compositionally biased region" description="Basic residues" evidence="1">
    <location>
        <begin position="12"/>
        <end position="21"/>
    </location>
</feature>
<evidence type="ECO:0000313" key="2">
    <source>
        <dbReference type="EMBL" id="GHI41217.1"/>
    </source>
</evidence>